<feature type="domain" description="Pseudouridine synthase RsuA/RluA-like" evidence="4">
    <location>
        <begin position="83"/>
        <end position="231"/>
    </location>
</feature>
<dbReference type="PANTHER" id="PTHR21600:SF35">
    <property type="entry name" value="PSEUDOURIDINE SYNTHASE"/>
    <property type="match status" value="1"/>
</dbReference>
<reference evidence="7" key="2">
    <citation type="submission" date="2018-03" db="EMBL/GenBank/DDBJ databases">
        <authorList>
            <person name="Naushad S."/>
        </authorList>
    </citation>
    <scope>NUCLEOTIDE SEQUENCE</scope>
    <source>
        <strain evidence="7">SNUC 1409</strain>
    </source>
</reference>
<dbReference type="InterPro" id="IPR050188">
    <property type="entry name" value="RluA_PseudoU_synthase"/>
</dbReference>
<dbReference type="Proteomes" id="UP000242547">
    <property type="component" value="Unassembled WGS sequence"/>
</dbReference>
<dbReference type="Proteomes" id="UP000242088">
    <property type="component" value="Unassembled WGS sequence"/>
</dbReference>
<reference evidence="8 9" key="1">
    <citation type="journal article" date="2016" name="Front. Microbiol.">
        <title>Comprehensive Phylogenetic Analysis of Bovine Non-aureus Staphylococci Species Based on Whole-Genome Sequencing.</title>
        <authorList>
            <person name="Naushad S."/>
            <person name="Barkema H.W."/>
            <person name="Luby C."/>
            <person name="Condas L.A."/>
            <person name="Nobrega D.B."/>
            <person name="Carson D.A."/>
            <person name="De Buck J."/>
        </authorList>
    </citation>
    <scope>NUCLEOTIDE SEQUENCE [LARGE SCALE GENOMIC DNA]</scope>
    <source>
        <strain evidence="7 8">SNUC 1409</strain>
        <strain evidence="6 10">SNUC 4143</strain>
        <strain evidence="5 9">SNUC 761</strain>
    </source>
</reference>
<keyword evidence="8" id="KW-1185">Reference proteome</keyword>
<evidence type="ECO:0000259" key="4">
    <source>
        <dbReference type="Pfam" id="PF00849"/>
    </source>
</evidence>
<dbReference type="AlphaFoldDB" id="A0A2K4DL53"/>
<dbReference type="GO" id="GO:0009982">
    <property type="term" value="F:pseudouridine synthase activity"/>
    <property type="evidence" value="ECO:0007669"/>
    <property type="project" value="InterPro"/>
</dbReference>
<organism evidence="5 9">
    <name type="scientific">Staphylococcus devriesei</name>
    <dbReference type="NCBI Taxonomy" id="586733"/>
    <lineage>
        <taxon>Bacteria</taxon>
        <taxon>Bacillati</taxon>
        <taxon>Bacillota</taxon>
        <taxon>Bacilli</taxon>
        <taxon>Bacillales</taxon>
        <taxon>Staphylococcaceae</taxon>
        <taxon>Staphylococcus</taxon>
    </lineage>
</organism>
<dbReference type="Proteomes" id="UP000243350">
    <property type="component" value="Unassembled WGS sequence"/>
</dbReference>
<dbReference type="PANTHER" id="PTHR21600">
    <property type="entry name" value="MITOCHONDRIAL RNA PSEUDOURIDINE SYNTHASE"/>
    <property type="match status" value="1"/>
</dbReference>
<comment type="caution">
    <text evidence="5">The sequence shown here is derived from an EMBL/GenBank/DDBJ whole genome shotgun (WGS) entry which is preliminary data.</text>
</comment>
<name>A0A2K4DL53_9STAP</name>
<evidence type="ECO:0000256" key="1">
    <source>
        <dbReference type="ARBA" id="ARBA00000073"/>
    </source>
</evidence>
<dbReference type="InterPro" id="IPR006145">
    <property type="entry name" value="PsdUridine_synth_RsuA/RluA"/>
</dbReference>
<dbReference type="Pfam" id="PF00849">
    <property type="entry name" value="PseudoU_synth_2"/>
    <property type="match status" value="1"/>
</dbReference>
<evidence type="ECO:0000256" key="3">
    <source>
        <dbReference type="ARBA" id="ARBA00033164"/>
    </source>
</evidence>
<accession>A0A2K4DL53</accession>
<dbReference type="EMBL" id="PYZL01000018">
    <property type="protein sequence ID" value="PTE73802.1"/>
    <property type="molecule type" value="Genomic_DNA"/>
</dbReference>
<dbReference type="SUPFAM" id="SSF55120">
    <property type="entry name" value="Pseudouridine synthase"/>
    <property type="match status" value="1"/>
</dbReference>
<dbReference type="GO" id="GO:0003723">
    <property type="term" value="F:RNA binding"/>
    <property type="evidence" value="ECO:0007669"/>
    <property type="project" value="InterPro"/>
</dbReference>
<proteinExistence type="predicted"/>
<dbReference type="GO" id="GO:0000455">
    <property type="term" value="P:enzyme-directed rRNA pseudouridine synthesis"/>
    <property type="evidence" value="ECO:0007669"/>
    <property type="project" value="TreeGrafter"/>
</dbReference>
<evidence type="ECO:0000313" key="10">
    <source>
        <dbReference type="Proteomes" id="UP000243350"/>
    </source>
</evidence>
<evidence type="ECO:0000313" key="9">
    <source>
        <dbReference type="Proteomes" id="UP000242547"/>
    </source>
</evidence>
<evidence type="ECO:0000313" key="8">
    <source>
        <dbReference type="Proteomes" id="UP000242088"/>
    </source>
</evidence>
<dbReference type="CDD" id="cd02869">
    <property type="entry name" value="PseudoU_synth_RluA_like"/>
    <property type="match status" value="1"/>
</dbReference>
<sequence length="287" mass="33315">MKFVYSIHQEEMLKLFLQRHNYSKKTVSAIKRNGALIINEKPVTVRKVMYPGDQLTISLPQEEPSTYLIPSDKKIEILYEDAYLIVVSKPSQLNSTPSREHPHDSLIERVLHYLNESHISNETVVPHIVTRLDRNTRGVVIFSKHGHIHHLMSTLEIDKRYMCVCFGRTQEEGTIEAPIAREDHSIITRKVASSGKYAKTGYKTVKANQNASLCEVKLYTGRTHQIRVHFSYIGHALVGDDLYQGYHPRIHTQSLQCYKVRFKHPIYNREIEITMDYKQLEAIYNQL</sequence>
<evidence type="ECO:0000313" key="6">
    <source>
        <dbReference type="EMBL" id="PTF11986.1"/>
    </source>
</evidence>
<evidence type="ECO:0000313" key="7">
    <source>
        <dbReference type="EMBL" id="PTF12996.1"/>
    </source>
</evidence>
<dbReference type="EMBL" id="PYZI01000016">
    <property type="protein sequence ID" value="PTF12996.1"/>
    <property type="molecule type" value="Genomic_DNA"/>
</dbReference>
<dbReference type="RefSeq" id="WP_103166816.1">
    <property type="nucleotide sequence ID" value="NZ_CP130489.1"/>
</dbReference>
<protein>
    <recommendedName>
        <fullName evidence="2">RNA pseudouridylate synthase</fullName>
    </recommendedName>
    <alternativeName>
        <fullName evidence="3">RNA-uridine isomerase</fullName>
    </alternativeName>
</protein>
<dbReference type="GeneID" id="48888433"/>
<gene>
    <name evidence="5" type="ORF">BUY44_04355</name>
    <name evidence="7" type="ORF">BUY47_10660</name>
    <name evidence="6" type="ORF">BUY48_10060</name>
</gene>
<comment type="catalytic activity">
    <reaction evidence="1">
        <text>a uridine in RNA = a pseudouridine in RNA</text>
        <dbReference type="Rhea" id="RHEA:48348"/>
        <dbReference type="Rhea" id="RHEA-COMP:12068"/>
        <dbReference type="Rhea" id="RHEA-COMP:12069"/>
        <dbReference type="ChEBI" id="CHEBI:65314"/>
        <dbReference type="ChEBI" id="CHEBI:65315"/>
    </reaction>
</comment>
<dbReference type="GO" id="GO:0140098">
    <property type="term" value="F:catalytic activity, acting on RNA"/>
    <property type="evidence" value="ECO:0007669"/>
    <property type="project" value="UniProtKB-ARBA"/>
</dbReference>
<evidence type="ECO:0000256" key="2">
    <source>
        <dbReference type="ARBA" id="ARBA00031870"/>
    </source>
</evidence>
<reference evidence="5" key="3">
    <citation type="submission" date="2018-03" db="EMBL/GenBank/DDBJ databases">
        <authorList>
            <person name="Keele B.F."/>
        </authorList>
    </citation>
    <scope>NUCLEOTIDE SEQUENCE</scope>
    <source>
        <strain evidence="6">SNUC 4143</strain>
        <strain evidence="5">SNUC 761</strain>
    </source>
</reference>
<dbReference type="InterPro" id="IPR020103">
    <property type="entry name" value="PsdUridine_synth_cat_dom_sf"/>
</dbReference>
<evidence type="ECO:0000313" key="5">
    <source>
        <dbReference type="EMBL" id="PTE73802.1"/>
    </source>
</evidence>
<dbReference type="EMBL" id="PYZH01000081">
    <property type="protein sequence ID" value="PTF11986.1"/>
    <property type="molecule type" value="Genomic_DNA"/>
</dbReference>
<dbReference type="Gene3D" id="3.30.2350.10">
    <property type="entry name" value="Pseudouridine synthase"/>
    <property type="match status" value="1"/>
</dbReference>